<dbReference type="EMBL" id="HBUE01007869">
    <property type="protein sequence ID" value="CAG6446811.1"/>
    <property type="molecule type" value="Transcribed_RNA"/>
</dbReference>
<sequence length="183" mass="20475">MLRAGDLLPGLFVLRVHHREADQGSPSPDRVLRWTADRRHRNVADGSVPKQGHRVRVQRHRRDRVRPAVHHAVSTAWPVPRQRTVQSESIEWWSGWQHCLGGQTGAEAWIGDGYCRGRGNDLRGADHRIAGNRVVHFVVRIYDGGCLRGGTVQLSVGHLGDAGRVHGSVGVRWICMIESSLFI</sequence>
<accession>A0A8D8A208</accession>
<reference evidence="2" key="1">
    <citation type="submission" date="2021-05" db="EMBL/GenBank/DDBJ databases">
        <authorList>
            <person name="Alioto T."/>
            <person name="Alioto T."/>
            <person name="Gomez Garrido J."/>
        </authorList>
    </citation>
    <scope>NUCLEOTIDE SEQUENCE</scope>
</reference>
<feature type="region of interest" description="Disordered" evidence="1">
    <location>
        <begin position="41"/>
        <end position="65"/>
    </location>
</feature>
<dbReference type="AlphaFoldDB" id="A0A8D8A208"/>
<name>A0A8D8A208_CULPI</name>
<proteinExistence type="predicted"/>
<feature type="compositionally biased region" description="Basic residues" evidence="1">
    <location>
        <begin position="51"/>
        <end position="65"/>
    </location>
</feature>
<organism evidence="2">
    <name type="scientific">Culex pipiens</name>
    <name type="common">House mosquito</name>
    <dbReference type="NCBI Taxonomy" id="7175"/>
    <lineage>
        <taxon>Eukaryota</taxon>
        <taxon>Metazoa</taxon>
        <taxon>Ecdysozoa</taxon>
        <taxon>Arthropoda</taxon>
        <taxon>Hexapoda</taxon>
        <taxon>Insecta</taxon>
        <taxon>Pterygota</taxon>
        <taxon>Neoptera</taxon>
        <taxon>Endopterygota</taxon>
        <taxon>Diptera</taxon>
        <taxon>Nematocera</taxon>
        <taxon>Culicoidea</taxon>
        <taxon>Culicidae</taxon>
        <taxon>Culicinae</taxon>
        <taxon>Culicini</taxon>
        <taxon>Culex</taxon>
        <taxon>Culex</taxon>
    </lineage>
</organism>
<dbReference type="EMBL" id="HBUE01007871">
    <property type="protein sequence ID" value="CAG6446813.1"/>
    <property type="molecule type" value="Transcribed_RNA"/>
</dbReference>
<protein>
    <submittedName>
        <fullName evidence="2">(northern house mosquito) hypothetical protein</fullName>
    </submittedName>
</protein>
<evidence type="ECO:0000313" key="2">
    <source>
        <dbReference type="EMBL" id="CAG6446811.1"/>
    </source>
</evidence>
<dbReference type="EMBL" id="HBUE01007877">
    <property type="protein sequence ID" value="CAG6446819.1"/>
    <property type="molecule type" value="Transcribed_RNA"/>
</dbReference>
<evidence type="ECO:0000256" key="1">
    <source>
        <dbReference type="SAM" id="MobiDB-lite"/>
    </source>
</evidence>